<reference evidence="2" key="1">
    <citation type="submission" date="2021-01" db="EMBL/GenBank/DDBJ databases">
        <authorList>
            <person name="Eckstrom K.M.E."/>
        </authorList>
    </citation>
    <scope>NUCLEOTIDE SEQUENCE</scope>
    <source>
        <strain evidence="2">UVCC 0001</strain>
    </source>
</reference>
<keyword evidence="3" id="KW-1185">Reference proteome</keyword>
<evidence type="ECO:0000256" key="1">
    <source>
        <dbReference type="SAM" id="MobiDB-lite"/>
    </source>
</evidence>
<feature type="region of interest" description="Disordered" evidence="1">
    <location>
        <begin position="157"/>
        <end position="177"/>
    </location>
</feature>
<dbReference type="AlphaFoldDB" id="A0AAD9MMJ5"/>
<evidence type="ECO:0000313" key="2">
    <source>
        <dbReference type="EMBL" id="KAK2079788.1"/>
    </source>
</evidence>
<gene>
    <name evidence="2" type="ORF">QBZ16_002183</name>
</gene>
<comment type="caution">
    <text evidence="2">The sequence shown here is derived from an EMBL/GenBank/DDBJ whole genome shotgun (WGS) entry which is preliminary data.</text>
</comment>
<dbReference type="EMBL" id="JASFZW010000002">
    <property type="protein sequence ID" value="KAK2079788.1"/>
    <property type="molecule type" value="Genomic_DNA"/>
</dbReference>
<feature type="compositionally biased region" description="Basic and acidic residues" evidence="1">
    <location>
        <begin position="157"/>
        <end position="169"/>
    </location>
</feature>
<name>A0AAD9MMJ5_PROWI</name>
<proteinExistence type="predicted"/>
<dbReference type="Proteomes" id="UP001255856">
    <property type="component" value="Unassembled WGS sequence"/>
</dbReference>
<accession>A0AAD9MMJ5</accession>
<organism evidence="2 3">
    <name type="scientific">Prototheca wickerhamii</name>
    <dbReference type="NCBI Taxonomy" id="3111"/>
    <lineage>
        <taxon>Eukaryota</taxon>
        <taxon>Viridiplantae</taxon>
        <taxon>Chlorophyta</taxon>
        <taxon>core chlorophytes</taxon>
        <taxon>Trebouxiophyceae</taxon>
        <taxon>Chlorellales</taxon>
        <taxon>Chlorellaceae</taxon>
        <taxon>Prototheca</taxon>
    </lineage>
</organism>
<sequence length="177" mass="19226">MPGTTKCPVVAGWRERLTNKTLVAGTQETCRLVRCHDSPVNAAIAGAVIGQLVHRANGRPALHGAIAYGALAAAAQAAADAWRPGESLREFLERADLLDPPPPEVLVRRAALKAQREQAAQRQAEEEGDGWLSRVGEAIGVRRMSAQEWEEYLEAEREDQRQRIKKAMEGRASGGKA</sequence>
<evidence type="ECO:0000313" key="3">
    <source>
        <dbReference type="Proteomes" id="UP001255856"/>
    </source>
</evidence>
<protein>
    <submittedName>
        <fullName evidence="2">Uncharacterized protein</fullName>
    </submittedName>
</protein>